<organism evidence="2 3">
    <name type="scientific">Corynespora cassiicola Philippines</name>
    <dbReference type="NCBI Taxonomy" id="1448308"/>
    <lineage>
        <taxon>Eukaryota</taxon>
        <taxon>Fungi</taxon>
        <taxon>Dikarya</taxon>
        <taxon>Ascomycota</taxon>
        <taxon>Pezizomycotina</taxon>
        <taxon>Dothideomycetes</taxon>
        <taxon>Pleosporomycetidae</taxon>
        <taxon>Pleosporales</taxon>
        <taxon>Corynesporascaceae</taxon>
        <taxon>Corynespora</taxon>
    </lineage>
</organism>
<dbReference type="Proteomes" id="UP000240883">
    <property type="component" value="Unassembled WGS sequence"/>
</dbReference>
<feature type="region of interest" description="Disordered" evidence="1">
    <location>
        <begin position="151"/>
        <end position="184"/>
    </location>
</feature>
<dbReference type="OrthoDB" id="5366332at2759"/>
<keyword evidence="3" id="KW-1185">Reference proteome</keyword>
<evidence type="ECO:0000256" key="1">
    <source>
        <dbReference type="SAM" id="MobiDB-lite"/>
    </source>
</evidence>
<feature type="compositionally biased region" description="Polar residues" evidence="1">
    <location>
        <begin position="96"/>
        <end position="105"/>
    </location>
</feature>
<feature type="compositionally biased region" description="Basic and acidic residues" evidence="1">
    <location>
        <begin position="55"/>
        <end position="76"/>
    </location>
</feature>
<feature type="compositionally biased region" description="Polar residues" evidence="1">
    <location>
        <begin position="151"/>
        <end position="161"/>
    </location>
</feature>
<accession>A0A2T2NGU4</accession>
<feature type="compositionally biased region" description="Polar residues" evidence="1">
    <location>
        <begin position="77"/>
        <end position="87"/>
    </location>
</feature>
<evidence type="ECO:0000313" key="2">
    <source>
        <dbReference type="EMBL" id="PSN64654.1"/>
    </source>
</evidence>
<dbReference type="EMBL" id="KZ678138">
    <property type="protein sequence ID" value="PSN64654.1"/>
    <property type="molecule type" value="Genomic_DNA"/>
</dbReference>
<proteinExistence type="predicted"/>
<gene>
    <name evidence="2" type="ORF">BS50DRAFT_498377</name>
</gene>
<reference evidence="2 3" key="1">
    <citation type="journal article" date="2018" name="Front. Microbiol.">
        <title>Genome-Wide Analysis of Corynespora cassiicola Leaf Fall Disease Putative Effectors.</title>
        <authorList>
            <person name="Lopez D."/>
            <person name="Ribeiro S."/>
            <person name="Label P."/>
            <person name="Fumanal B."/>
            <person name="Venisse J.S."/>
            <person name="Kohler A."/>
            <person name="de Oliveira R.R."/>
            <person name="Labutti K."/>
            <person name="Lipzen A."/>
            <person name="Lail K."/>
            <person name="Bauer D."/>
            <person name="Ohm R.A."/>
            <person name="Barry K.W."/>
            <person name="Spatafora J."/>
            <person name="Grigoriev I.V."/>
            <person name="Martin F.M."/>
            <person name="Pujade-Renaud V."/>
        </authorList>
    </citation>
    <scope>NUCLEOTIDE SEQUENCE [LARGE SCALE GENOMIC DNA]</scope>
    <source>
        <strain evidence="2 3">Philippines</strain>
    </source>
</reference>
<protein>
    <recommendedName>
        <fullName evidence="4">Pal1-domain-containing protein</fullName>
    </recommendedName>
</protein>
<dbReference type="AlphaFoldDB" id="A0A2T2NGU4"/>
<evidence type="ECO:0008006" key="4">
    <source>
        <dbReference type="Google" id="ProtNLM"/>
    </source>
</evidence>
<evidence type="ECO:0000313" key="3">
    <source>
        <dbReference type="Proteomes" id="UP000240883"/>
    </source>
</evidence>
<sequence length="327" mass="36047">MDRVDSGFTDLQPNITAEEPPHPLHRSNTAPSSRHRRARKYSPEFPSNPRVSGMEAERPASEKQSARHGRPQESRKSIGSSENSTAKSRGRGHGSKPSSRRTSCTVIDPSRPARHYRIKSTQTVPTVNTDIDDVIALHFRSCSLFSNPSYQSHSGLPSPTISGHEHSAGTDIGPNRSIPGSPTAPHMPSDMAAALPINESTHLNQNEDAVATAADTAAPATATTMHWTSPSTRRREYERIDKANSGIRCLVRRVIPRCVSGPPPTKFYEKDTSDAGSVRRYRMDVSDDEHELDEKSTSSLRLQGVPLEKCASPKKTKKTHKKKWLCF</sequence>
<name>A0A2T2NGU4_CORCC</name>
<feature type="region of interest" description="Disordered" evidence="1">
    <location>
        <begin position="1"/>
        <end position="121"/>
    </location>
</feature>